<evidence type="ECO:0000256" key="3">
    <source>
        <dbReference type="ARBA" id="ARBA00005150"/>
    </source>
</evidence>
<evidence type="ECO:0000256" key="2">
    <source>
        <dbReference type="ARBA" id="ARBA00004799"/>
    </source>
</evidence>
<dbReference type="RefSeq" id="WP_119601783.1">
    <property type="nucleotide sequence ID" value="NZ_QXQA01000014.1"/>
</dbReference>
<dbReference type="GO" id="GO:0005524">
    <property type="term" value="F:ATP binding"/>
    <property type="evidence" value="ECO:0007669"/>
    <property type="project" value="UniProtKB-KW"/>
</dbReference>
<evidence type="ECO:0000256" key="6">
    <source>
        <dbReference type="ARBA" id="ARBA00013023"/>
    </source>
</evidence>
<comment type="pathway">
    <text evidence="2">Cofactor biosynthesis; tetrahydrofolate biosynthesis; 7,8-dihydrofolate from 2-amino-4-hydroxy-6-hydroxymethyl-7,8-dihydropteridine diphosphate and 4-aminobenzoate: step 2/2.</text>
</comment>
<dbReference type="GO" id="GO:0046872">
    <property type="term" value="F:metal ion binding"/>
    <property type="evidence" value="ECO:0007669"/>
    <property type="project" value="UniProtKB-KW"/>
</dbReference>
<dbReference type="EC" id="6.3.2.17" evidence="7"/>
<dbReference type="Gene3D" id="3.90.190.20">
    <property type="entry name" value="Mur ligase, C-terminal domain"/>
    <property type="match status" value="1"/>
</dbReference>
<keyword evidence="22" id="KW-1185">Reference proteome</keyword>
<comment type="catalytic activity">
    <reaction evidence="17">
        <text>7,8-dihydropteroate + L-glutamate + ATP = 7,8-dihydrofolate + ADP + phosphate + H(+)</text>
        <dbReference type="Rhea" id="RHEA:23584"/>
        <dbReference type="ChEBI" id="CHEBI:15378"/>
        <dbReference type="ChEBI" id="CHEBI:17839"/>
        <dbReference type="ChEBI" id="CHEBI:29985"/>
        <dbReference type="ChEBI" id="CHEBI:30616"/>
        <dbReference type="ChEBI" id="CHEBI:43474"/>
        <dbReference type="ChEBI" id="CHEBI:57451"/>
        <dbReference type="ChEBI" id="CHEBI:456216"/>
        <dbReference type="EC" id="6.3.2.12"/>
    </reaction>
</comment>
<evidence type="ECO:0000256" key="12">
    <source>
        <dbReference type="ARBA" id="ARBA00022840"/>
    </source>
</evidence>
<dbReference type="EC" id="6.3.2.12" evidence="6"/>
<evidence type="ECO:0000256" key="10">
    <source>
        <dbReference type="ARBA" id="ARBA00022723"/>
    </source>
</evidence>
<dbReference type="GO" id="GO:0005737">
    <property type="term" value="C:cytoplasm"/>
    <property type="evidence" value="ECO:0007669"/>
    <property type="project" value="TreeGrafter"/>
</dbReference>
<feature type="domain" description="Mur ligase central" evidence="20">
    <location>
        <begin position="59"/>
        <end position="286"/>
    </location>
</feature>
<dbReference type="GO" id="GO:0008841">
    <property type="term" value="F:dihydrofolate synthase activity"/>
    <property type="evidence" value="ECO:0007669"/>
    <property type="project" value="UniProtKB-EC"/>
</dbReference>
<evidence type="ECO:0000256" key="15">
    <source>
        <dbReference type="ARBA" id="ARBA00030592"/>
    </source>
</evidence>
<evidence type="ECO:0000256" key="13">
    <source>
        <dbReference type="ARBA" id="ARBA00022842"/>
    </source>
</evidence>
<dbReference type="Gene3D" id="3.40.1190.10">
    <property type="entry name" value="Mur-like, catalytic domain"/>
    <property type="match status" value="1"/>
</dbReference>
<comment type="catalytic activity">
    <reaction evidence="16">
        <text>(6S)-5,6,7,8-tetrahydrofolyl-(gamma-L-Glu)(n) + L-glutamate + ATP = (6S)-5,6,7,8-tetrahydrofolyl-(gamma-L-Glu)(n+1) + ADP + phosphate + H(+)</text>
        <dbReference type="Rhea" id="RHEA:10580"/>
        <dbReference type="Rhea" id="RHEA-COMP:14738"/>
        <dbReference type="Rhea" id="RHEA-COMP:14740"/>
        <dbReference type="ChEBI" id="CHEBI:15378"/>
        <dbReference type="ChEBI" id="CHEBI:29985"/>
        <dbReference type="ChEBI" id="CHEBI:30616"/>
        <dbReference type="ChEBI" id="CHEBI:43474"/>
        <dbReference type="ChEBI" id="CHEBI:141005"/>
        <dbReference type="ChEBI" id="CHEBI:456216"/>
        <dbReference type="EC" id="6.3.2.17"/>
    </reaction>
</comment>
<evidence type="ECO:0000313" key="22">
    <source>
        <dbReference type="Proteomes" id="UP000266482"/>
    </source>
</evidence>
<comment type="cofactor">
    <cofactor evidence="1">
        <name>Mg(2+)</name>
        <dbReference type="ChEBI" id="CHEBI:18420"/>
    </cofactor>
</comment>
<dbReference type="InterPro" id="IPR018109">
    <property type="entry name" value="Folylpolyglutamate_synth_CS"/>
</dbReference>
<evidence type="ECO:0000256" key="17">
    <source>
        <dbReference type="ARBA" id="ARBA00049161"/>
    </source>
</evidence>
<accession>A0A3A1UPX4</accession>
<evidence type="ECO:0000256" key="9">
    <source>
        <dbReference type="ARBA" id="ARBA00022598"/>
    </source>
</evidence>
<comment type="pathway">
    <text evidence="3">Cofactor biosynthesis; tetrahydrofolylpolyglutamate biosynthesis.</text>
</comment>
<dbReference type="PROSITE" id="PS01011">
    <property type="entry name" value="FOLYLPOLYGLU_SYNT_1"/>
    <property type="match status" value="1"/>
</dbReference>
<dbReference type="InterPro" id="IPR036615">
    <property type="entry name" value="Mur_ligase_C_dom_sf"/>
</dbReference>
<gene>
    <name evidence="21" type="ORF">D3P08_19860</name>
</gene>
<dbReference type="Pfam" id="PF02875">
    <property type="entry name" value="Mur_ligase_C"/>
    <property type="match status" value="1"/>
</dbReference>
<dbReference type="InterPro" id="IPR013221">
    <property type="entry name" value="Mur_ligase_cen"/>
</dbReference>
<name>A0A3A1UPX4_9BACL</name>
<dbReference type="GO" id="GO:0046656">
    <property type="term" value="P:folic acid biosynthetic process"/>
    <property type="evidence" value="ECO:0007669"/>
    <property type="project" value="UniProtKB-KW"/>
</dbReference>
<evidence type="ECO:0000256" key="4">
    <source>
        <dbReference type="ARBA" id="ARBA00008276"/>
    </source>
</evidence>
<dbReference type="SUPFAM" id="SSF53244">
    <property type="entry name" value="MurD-like peptide ligases, peptide-binding domain"/>
    <property type="match status" value="1"/>
</dbReference>
<evidence type="ECO:0000259" key="19">
    <source>
        <dbReference type="Pfam" id="PF02875"/>
    </source>
</evidence>
<keyword evidence="9 18" id="KW-0436">Ligase</keyword>
<comment type="similarity">
    <text evidence="4 18">Belongs to the folylpolyglutamate synthase family.</text>
</comment>
<dbReference type="SUPFAM" id="SSF53623">
    <property type="entry name" value="MurD-like peptide ligases, catalytic domain"/>
    <property type="match status" value="1"/>
</dbReference>
<evidence type="ECO:0000256" key="7">
    <source>
        <dbReference type="ARBA" id="ARBA00013025"/>
    </source>
</evidence>
<evidence type="ECO:0000256" key="18">
    <source>
        <dbReference type="PIRNR" id="PIRNR001563"/>
    </source>
</evidence>
<evidence type="ECO:0000256" key="1">
    <source>
        <dbReference type="ARBA" id="ARBA00001946"/>
    </source>
</evidence>
<feature type="domain" description="Mur ligase C-terminal" evidence="19">
    <location>
        <begin position="314"/>
        <end position="441"/>
    </location>
</feature>
<proteinExistence type="inferred from homology"/>
<organism evidence="21 22">
    <name type="scientific">Paenibacillus nanensis</name>
    <dbReference type="NCBI Taxonomy" id="393251"/>
    <lineage>
        <taxon>Bacteria</taxon>
        <taxon>Bacillati</taxon>
        <taxon>Bacillota</taxon>
        <taxon>Bacilli</taxon>
        <taxon>Bacillales</taxon>
        <taxon>Paenibacillaceae</taxon>
        <taxon>Paenibacillus</taxon>
    </lineage>
</organism>
<evidence type="ECO:0000313" key="21">
    <source>
        <dbReference type="EMBL" id="RIX50538.1"/>
    </source>
</evidence>
<dbReference type="Proteomes" id="UP000266482">
    <property type="component" value="Unassembled WGS sequence"/>
</dbReference>
<keyword evidence="14" id="KW-0289">Folate biosynthesis</keyword>
<evidence type="ECO:0000256" key="5">
    <source>
        <dbReference type="ARBA" id="ARBA00011245"/>
    </source>
</evidence>
<dbReference type="OrthoDB" id="9809356at2"/>
<dbReference type="InterPro" id="IPR004101">
    <property type="entry name" value="Mur_ligase_C"/>
</dbReference>
<comment type="caution">
    <text evidence="21">The sequence shown here is derived from an EMBL/GenBank/DDBJ whole genome shotgun (WGS) entry which is preliminary data.</text>
</comment>
<evidence type="ECO:0000256" key="16">
    <source>
        <dbReference type="ARBA" id="ARBA00047493"/>
    </source>
</evidence>
<dbReference type="FunFam" id="3.40.1190.10:FF:000004">
    <property type="entry name" value="Dihydrofolate synthase/folylpolyglutamate synthase"/>
    <property type="match status" value="1"/>
</dbReference>
<dbReference type="EMBL" id="QXQA01000014">
    <property type="protein sequence ID" value="RIX50538.1"/>
    <property type="molecule type" value="Genomic_DNA"/>
</dbReference>
<keyword evidence="13" id="KW-0460">Magnesium</keyword>
<dbReference type="GO" id="GO:0004326">
    <property type="term" value="F:tetrahydrofolylpolyglutamate synthase activity"/>
    <property type="evidence" value="ECO:0007669"/>
    <property type="project" value="UniProtKB-EC"/>
</dbReference>
<evidence type="ECO:0000259" key="20">
    <source>
        <dbReference type="Pfam" id="PF08245"/>
    </source>
</evidence>
<evidence type="ECO:0000256" key="14">
    <source>
        <dbReference type="ARBA" id="ARBA00022909"/>
    </source>
</evidence>
<dbReference type="InterPro" id="IPR036565">
    <property type="entry name" value="Mur-like_cat_sf"/>
</dbReference>
<keyword evidence="10" id="KW-0479">Metal-binding</keyword>
<dbReference type="PIRSF" id="PIRSF001563">
    <property type="entry name" value="Folylpolyglu_synth"/>
    <property type="match status" value="1"/>
</dbReference>
<dbReference type="Pfam" id="PF08245">
    <property type="entry name" value="Mur_ligase_M"/>
    <property type="match status" value="1"/>
</dbReference>
<protein>
    <recommendedName>
        <fullName evidence="8">Dihydrofolate synthase/folylpolyglutamate synthase</fullName>
        <ecNumber evidence="6">6.3.2.12</ecNumber>
        <ecNumber evidence="7">6.3.2.17</ecNumber>
    </recommendedName>
    <alternativeName>
        <fullName evidence="15">Tetrahydrofolylpolyglutamate synthase</fullName>
    </alternativeName>
</protein>
<evidence type="ECO:0000256" key="8">
    <source>
        <dbReference type="ARBA" id="ARBA00019357"/>
    </source>
</evidence>
<dbReference type="PANTHER" id="PTHR11136">
    <property type="entry name" value="FOLYLPOLYGLUTAMATE SYNTHASE-RELATED"/>
    <property type="match status" value="1"/>
</dbReference>
<dbReference type="PANTHER" id="PTHR11136:SF0">
    <property type="entry name" value="DIHYDROFOLATE SYNTHETASE-RELATED"/>
    <property type="match status" value="1"/>
</dbReference>
<dbReference type="InterPro" id="IPR001645">
    <property type="entry name" value="Folylpolyglutamate_synth"/>
</dbReference>
<dbReference type="AlphaFoldDB" id="A0A3A1UPX4"/>
<dbReference type="NCBIfam" id="TIGR01499">
    <property type="entry name" value="folC"/>
    <property type="match status" value="1"/>
</dbReference>
<keyword evidence="11 18" id="KW-0547">Nucleotide-binding</keyword>
<sequence>MTDRMKQQSGESATLPSYEAAVEWITGLIPFGIRPGLDRIERLMERLGNPHRRLKFIHVAGTNGKGSTCAYLSSVLFQSGYDVGTFTSPYITKFTNRFQYNGKDIEEETLLKLANELKPHVEAIAETELGSPTMFEVSTALAILYFAKVTYPDYVVWETGLGGRLDVTNIVYPVLSIITNIGHDHMDRLGDTLEKVAEEKAGIIKPGIPVVSAATQPEVVEVLKRVASEKKSTIYMIGEQFGETAIETKEDEQTFRFSGLFRDIEPLTIRLAGAHQRTNAAVAVMAIEVLRQYSALVVEDEALQAGLVKAAWPGRMEMVSREPRILLDGAHNPEGAEMLADTLKNTYQFERLHVVMGMLENKNHRETFKHILPIVDTLILTEPDYRMKMNAEDLAEIVREMRQETPENKPFELVVEKDWKQALQTLQQITGSKDLGVVTGTLYLIADARARLLYNSDSEKGW</sequence>
<evidence type="ECO:0000256" key="11">
    <source>
        <dbReference type="ARBA" id="ARBA00022741"/>
    </source>
</evidence>
<comment type="subunit">
    <text evidence="5">Monomer.</text>
</comment>
<keyword evidence="12 18" id="KW-0067">ATP-binding</keyword>
<reference evidence="21 22" key="1">
    <citation type="submission" date="2018-09" db="EMBL/GenBank/DDBJ databases">
        <title>Paenibacillus aracenensis nov. sp. isolated from a cave in southern Spain.</title>
        <authorList>
            <person name="Jurado V."/>
            <person name="Gutierrez-Patricio S."/>
            <person name="Gonzalez-Pimentel J.L."/>
            <person name="Miller A.Z."/>
            <person name="Laiz L."/>
            <person name="Saiz-Jimenez C."/>
        </authorList>
    </citation>
    <scope>NUCLEOTIDE SEQUENCE [LARGE SCALE GENOMIC DNA]</scope>
    <source>
        <strain evidence="21 22">DSM 22867</strain>
    </source>
</reference>